<feature type="region of interest" description="Disordered" evidence="1">
    <location>
        <begin position="1"/>
        <end position="104"/>
    </location>
</feature>
<proteinExistence type="predicted"/>
<protein>
    <submittedName>
        <fullName evidence="2">Uncharacterized protein</fullName>
    </submittedName>
</protein>
<name>A0A6A4I8L4_9AGAR</name>
<accession>A0A6A4I8L4</accession>
<dbReference type="OrthoDB" id="3256283at2759"/>
<gene>
    <name evidence="2" type="ORF">BT96DRAFT_1065770</name>
</gene>
<sequence length="357" mass="38814">MPPKKKALQKNASNATPRNTRSNTNAASHSGTKRSASSEPAAVEKPATKRGRKDATQASTAKDKTGDGGEEAPQLPATTAAPSKRKSVKLSGPSTVETTPTSNSSSILSGKFDIYAMELSFLSKVYLAKGSSNPQYEELYKTILTYQAKPDSTAQCVIPDLSTSSSKSGSLTSAVLCDPMSDERYDIGIESLKSMEKISYTATQRKQVCIVGNLRLREGGCGIASSEGDFRMSRVWTKEENGKLIELFEGILSLRITHSGLYQRKGHGSGMALSIPFWAVRARKDSTGKEIGPECEDDHCGGHWVDYGNDSFTMNEGGYGDGYDSESDNDGMGYDYDKEIYGIYEDDDDEDDDEDYY</sequence>
<evidence type="ECO:0000313" key="2">
    <source>
        <dbReference type="EMBL" id="KAE9405134.1"/>
    </source>
</evidence>
<organism evidence="2 3">
    <name type="scientific">Gymnopus androsaceus JB14</name>
    <dbReference type="NCBI Taxonomy" id="1447944"/>
    <lineage>
        <taxon>Eukaryota</taxon>
        <taxon>Fungi</taxon>
        <taxon>Dikarya</taxon>
        <taxon>Basidiomycota</taxon>
        <taxon>Agaricomycotina</taxon>
        <taxon>Agaricomycetes</taxon>
        <taxon>Agaricomycetidae</taxon>
        <taxon>Agaricales</taxon>
        <taxon>Marasmiineae</taxon>
        <taxon>Omphalotaceae</taxon>
        <taxon>Gymnopus</taxon>
    </lineage>
</organism>
<evidence type="ECO:0000313" key="3">
    <source>
        <dbReference type="Proteomes" id="UP000799118"/>
    </source>
</evidence>
<reference evidence="2" key="1">
    <citation type="journal article" date="2019" name="Environ. Microbiol.">
        <title>Fungal ecological strategies reflected in gene transcription - a case study of two litter decomposers.</title>
        <authorList>
            <person name="Barbi F."/>
            <person name="Kohler A."/>
            <person name="Barry K."/>
            <person name="Baskaran P."/>
            <person name="Daum C."/>
            <person name="Fauchery L."/>
            <person name="Ihrmark K."/>
            <person name="Kuo A."/>
            <person name="LaButti K."/>
            <person name="Lipzen A."/>
            <person name="Morin E."/>
            <person name="Grigoriev I.V."/>
            <person name="Henrissat B."/>
            <person name="Lindahl B."/>
            <person name="Martin F."/>
        </authorList>
    </citation>
    <scope>NUCLEOTIDE SEQUENCE</scope>
    <source>
        <strain evidence="2">JB14</strain>
    </source>
</reference>
<dbReference type="AlphaFoldDB" id="A0A6A4I8L4"/>
<dbReference type="EMBL" id="ML769411">
    <property type="protein sequence ID" value="KAE9405134.1"/>
    <property type="molecule type" value="Genomic_DNA"/>
</dbReference>
<keyword evidence="3" id="KW-1185">Reference proteome</keyword>
<evidence type="ECO:0000256" key="1">
    <source>
        <dbReference type="SAM" id="MobiDB-lite"/>
    </source>
</evidence>
<feature type="compositionally biased region" description="Polar residues" evidence="1">
    <location>
        <begin position="10"/>
        <end position="38"/>
    </location>
</feature>
<feature type="compositionally biased region" description="Polar residues" evidence="1">
    <location>
        <begin position="92"/>
        <end position="104"/>
    </location>
</feature>
<dbReference type="Proteomes" id="UP000799118">
    <property type="component" value="Unassembled WGS sequence"/>
</dbReference>